<name>A0AAF0D0S9_ODILC</name>
<feature type="binding site" evidence="8">
    <location>
        <position position="336"/>
    </location>
    <ligand>
        <name>substrate</name>
    </ligand>
</feature>
<dbReference type="GO" id="GO:0031119">
    <property type="term" value="P:tRNA pseudouridine synthesis"/>
    <property type="evidence" value="ECO:0007669"/>
    <property type="project" value="UniProtKB-UniRule"/>
</dbReference>
<dbReference type="InterPro" id="IPR020103">
    <property type="entry name" value="PsdUridine_synth_cat_dom_sf"/>
</dbReference>
<keyword evidence="3 8" id="KW-0819">tRNA processing</keyword>
<dbReference type="InterPro" id="IPR039894">
    <property type="entry name" value="Pus10-like"/>
</dbReference>
<evidence type="ECO:0000256" key="7">
    <source>
        <dbReference type="ARBA" id="ARBA00058132"/>
    </source>
</evidence>
<proteinExistence type="inferred from homology"/>
<dbReference type="InterPro" id="IPR048741">
    <property type="entry name" value="Pus10-like_C"/>
</dbReference>
<evidence type="ECO:0000256" key="1">
    <source>
        <dbReference type="ARBA" id="ARBA00000385"/>
    </source>
</evidence>
<dbReference type="InterPro" id="IPR005912">
    <property type="entry name" value="Pus10"/>
</dbReference>
<comment type="catalytic activity">
    <reaction evidence="1 8">
        <text>uridine(55) in tRNA = pseudouridine(55) in tRNA</text>
        <dbReference type="Rhea" id="RHEA:42532"/>
        <dbReference type="Rhea" id="RHEA-COMP:10101"/>
        <dbReference type="Rhea" id="RHEA-COMP:10102"/>
        <dbReference type="ChEBI" id="CHEBI:65314"/>
        <dbReference type="ChEBI" id="CHEBI:65315"/>
        <dbReference type="EC" id="5.4.99.25"/>
    </reaction>
</comment>
<comment type="function">
    <text evidence="7 8">Responsible for synthesis of pseudouridine from uracil-54 and uracil-55 in the psi GC loop of transfer RNAs.</text>
</comment>
<dbReference type="FunFam" id="3.30.70.3190:FF:000001">
    <property type="entry name" value="tRNA pseudouridine synthase Pus10"/>
    <property type="match status" value="1"/>
</dbReference>
<gene>
    <name evidence="8" type="primary">pus10</name>
    <name evidence="11" type="ORF">OdinLCB4_004015</name>
</gene>
<evidence type="ECO:0000256" key="4">
    <source>
        <dbReference type="ARBA" id="ARBA00022884"/>
    </source>
</evidence>
<reference evidence="11" key="1">
    <citation type="journal article" date="2017" name="Nature">
        <title>Asgard archaea illuminate the origin of eukaryotic cellular complexity.</title>
        <authorList>
            <person name="Zaremba-Niedzwiedzka K."/>
            <person name="Caceres E.F."/>
            <person name="Saw J.H."/>
            <person name="Backstrom D."/>
            <person name="Juzokaite L."/>
            <person name="Vancaester E."/>
            <person name="Seitz K.W."/>
            <person name="Anantharaman K."/>
            <person name="Starnawski P."/>
            <person name="Kjeldsen K.U."/>
            <person name="Scott M.B."/>
            <person name="Nunoura T."/>
            <person name="Banfield J.F."/>
            <person name="Schramm A."/>
            <person name="Baker B.J."/>
            <person name="Spang A."/>
            <person name="Ettema T.J.G."/>
        </authorList>
    </citation>
    <scope>NUCLEOTIDE SEQUENCE</scope>
    <source>
        <strain evidence="11">LCB_4</strain>
    </source>
</reference>
<organism evidence="11 12">
    <name type="scientific">Odinarchaeota yellowstonii (strain LCB_4)</name>
    <dbReference type="NCBI Taxonomy" id="1841599"/>
    <lineage>
        <taxon>Archaea</taxon>
        <taxon>Promethearchaeati</taxon>
        <taxon>Candidatus Odinarchaeota</taxon>
        <taxon>Candidatus Odinarchaeia</taxon>
        <taxon>Candidatus Odinarchaeales</taxon>
        <taxon>Candidatus Odinarchaeaceae</taxon>
        <taxon>Candidatus Odinarchaeum</taxon>
    </lineage>
</organism>
<evidence type="ECO:0000256" key="3">
    <source>
        <dbReference type="ARBA" id="ARBA00022694"/>
    </source>
</evidence>
<dbReference type="AlphaFoldDB" id="A0AAF0D0S9"/>
<sequence>MNLNILEKAVKILREYKLCTNCLGRMFGMLGTGLTNMERGESIVVTLMMLADEAAKNKGGLESNQVIEALQNVVDFKPLDKFLSERACLKQGENICYICENIFSRLEESIKNSLNEISSYEFKTFLVGTNIGEKIIEREDNFRAKYSLTWGESIKSELNREIGKIIKHYFPEVETNFENPHIVIEYSIPDFNYKINVTPVFIYGRYRKLVRGIPQTKWICKSCKGAGCERCGFKGKMYEISVEELISKPVIDKLKGVNAKFHGAGREDIDAIMSGFGRPFVLEVKGAKKRFVELKHLETEINEYANGKVEVSDLNWSSRSIIRKIKALSKITRKKYKAIVQLTSSVPDEKLIEAEKYFSNMLIQQRTPKRVAHRRSDKLREKQVYSLNIRRISDDRLEVIVDCQGGLYVKELISGDDGRTKPSLSEILGAEAKCIQLDVLEVDFPNNELKTEIF</sequence>
<dbReference type="EC" id="5.4.99.25" evidence="8"/>
<dbReference type="PANTHER" id="PTHR21568:SF0">
    <property type="entry name" value="TRNA PSEUDOURIDINE SYNTHASE PUS10"/>
    <property type="match status" value="1"/>
</dbReference>
<keyword evidence="5 8" id="KW-0413">Isomerase</keyword>
<accession>A0AAF0D0S9</accession>
<comment type="similarity">
    <text evidence="2 8">Belongs to the pseudouridine synthase Pus10 family.</text>
</comment>
<dbReference type="KEGG" id="oyw:OdinLCB4_004015"/>
<dbReference type="HAMAP" id="MF_01893">
    <property type="entry name" value="Pus10_arch"/>
    <property type="match status" value="1"/>
</dbReference>
<evidence type="ECO:0000259" key="9">
    <source>
        <dbReference type="Pfam" id="PF21238"/>
    </source>
</evidence>
<dbReference type="GO" id="GO:0000049">
    <property type="term" value="F:tRNA binding"/>
    <property type="evidence" value="ECO:0007669"/>
    <property type="project" value="InterPro"/>
</dbReference>
<keyword evidence="4 8" id="KW-0694">RNA-binding</keyword>
<evidence type="ECO:0000256" key="5">
    <source>
        <dbReference type="ARBA" id="ARBA00023235"/>
    </source>
</evidence>
<dbReference type="PANTHER" id="PTHR21568">
    <property type="entry name" value="TRNA PSEUDOURIDINE SYNTHASE PUS10"/>
    <property type="match status" value="1"/>
</dbReference>
<dbReference type="Gene3D" id="3.30.70.3190">
    <property type="match status" value="1"/>
</dbReference>
<reference evidence="11" key="2">
    <citation type="journal article" date="2022" name="Nat. Microbiol.">
        <title>A closed Candidatus Odinarchaeum chromosome exposes Asgard archaeal viruses.</title>
        <authorList>
            <person name="Tamarit D."/>
            <person name="Caceres E.F."/>
            <person name="Krupovic M."/>
            <person name="Nijland R."/>
            <person name="Eme L."/>
            <person name="Robinson N.P."/>
            <person name="Ettema T.J.G."/>
        </authorList>
    </citation>
    <scope>NUCLEOTIDE SEQUENCE</scope>
    <source>
        <strain evidence="11">LCB_4</strain>
    </source>
</reference>
<feature type="binding site" evidence="8">
    <location>
        <position position="408"/>
    </location>
    <ligand>
        <name>substrate</name>
    </ligand>
</feature>
<evidence type="ECO:0000259" key="10">
    <source>
        <dbReference type="Pfam" id="PF22023"/>
    </source>
</evidence>
<feature type="domain" description="Pus10-like C-terminal" evidence="9">
    <location>
        <begin position="201"/>
        <end position="443"/>
    </location>
</feature>
<feature type="domain" description="Pus10 THUMP" evidence="10">
    <location>
        <begin position="114"/>
        <end position="184"/>
    </location>
</feature>
<dbReference type="FunFam" id="3.30.70.2510:FF:000001">
    <property type="entry name" value="tRNA pseudouridine synthase Pus10"/>
    <property type="match status" value="1"/>
</dbReference>
<evidence type="ECO:0000313" key="12">
    <source>
        <dbReference type="Proteomes" id="UP000186851"/>
    </source>
</evidence>
<comment type="catalytic activity">
    <reaction evidence="6 8">
        <text>uridine(54) in tRNA = pseudouridine(54) in tRNA</text>
        <dbReference type="Rhea" id="RHEA:57876"/>
        <dbReference type="Rhea" id="RHEA-COMP:10193"/>
        <dbReference type="Rhea" id="RHEA-COMP:14141"/>
        <dbReference type="ChEBI" id="CHEBI:65314"/>
        <dbReference type="ChEBI" id="CHEBI:65315"/>
    </reaction>
</comment>
<evidence type="ECO:0000313" key="11">
    <source>
        <dbReference type="EMBL" id="WEU39660.1"/>
    </source>
</evidence>
<dbReference type="GO" id="GO:0160148">
    <property type="term" value="F:tRNA pseudouridine(55) synthase activity"/>
    <property type="evidence" value="ECO:0007669"/>
    <property type="project" value="UniProtKB-EC"/>
</dbReference>
<evidence type="ECO:0000256" key="6">
    <source>
        <dbReference type="ARBA" id="ARBA00050950"/>
    </source>
</evidence>
<evidence type="ECO:0000256" key="2">
    <source>
        <dbReference type="ARBA" id="ARBA00009652"/>
    </source>
</evidence>
<dbReference type="EMBL" id="CP091871">
    <property type="protein sequence ID" value="WEU39660.1"/>
    <property type="molecule type" value="Genomic_DNA"/>
</dbReference>
<protein>
    <recommendedName>
        <fullName evidence="8">tRNA pseudouridine synthase Pus10</fullName>
        <ecNumber evidence="8">5.4.99.25</ecNumber>
    </recommendedName>
    <alternativeName>
        <fullName evidence="8">tRNA pseudouridine 54/55 synthase</fullName>
        <shortName evidence="8">Psi54/55 synthase</shortName>
    </alternativeName>
</protein>
<feature type="active site" description="Nucleophile" evidence="8">
    <location>
        <position position="268"/>
    </location>
</feature>
<dbReference type="InterPro" id="IPR055174">
    <property type="entry name" value="Pus10_THUMP_arc"/>
</dbReference>
<dbReference type="Pfam" id="PF21238">
    <property type="entry name" value="Pus10_C"/>
    <property type="match status" value="1"/>
</dbReference>
<dbReference type="NCBIfam" id="TIGR01213">
    <property type="entry name" value="pseudo_Pus10arc"/>
    <property type="match status" value="1"/>
</dbReference>
<dbReference type="Proteomes" id="UP000186851">
    <property type="component" value="Chromosome"/>
</dbReference>
<dbReference type="SUPFAM" id="SSF55120">
    <property type="entry name" value="Pseudouridine synthase"/>
    <property type="match status" value="1"/>
</dbReference>
<dbReference type="Gene3D" id="3.30.70.2510">
    <property type="match status" value="1"/>
</dbReference>
<evidence type="ECO:0000256" key="8">
    <source>
        <dbReference type="HAMAP-Rule" id="MF_01893"/>
    </source>
</evidence>
<dbReference type="Pfam" id="PF22023">
    <property type="entry name" value="Pus10_THUMP_arc"/>
    <property type="match status" value="1"/>
</dbReference>